<comment type="caution">
    <text evidence="1">The sequence shown here is derived from an EMBL/GenBank/DDBJ whole genome shotgun (WGS) entry which is preliminary data.</text>
</comment>
<dbReference type="RefSeq" id="WP_113961779.1">
    <property type="nucleotide sequence ID" value="NZ_QNRR01000015.1"/>
</dbReference>
<accession>A0A366H6I0</accession>
<proteinExistence type="predicted"/>
<dbReference type="Proteomes" id="UP000253426">
    <property type="component" value="Unassembled WGS sequence"/>
</dbReference>
<keyword evidence="2" id="KW-1185">Reference proteome</keyword>
<protein>
    <submittedName>
        <fullName evidence="1">Uncharacterized protein</fullName>
    </submittedName>
</protein>
<evidence type="ECO:0000313" key="2">
    <source>
        <dbReference type="Proteomes" id="UP000253426"/>
    </source>
</evidence>
<sequence>MNDTQICNLALAEVGDSYSITDINETSNQAAVCRLFFGPTRDALLRMHPWNFARTLAALSALSTEPVFGWGYQYQLPADFIRLVEFNGLDAWQTEDDFQIANGPSGGLVLLTDEDAASVVYLKRVTDANLFDPLFVEALTLRLAMRICTKLTKDDGIKDRLTREAKEAMARARQTDANESRPRRVGMWEDSDLAMGRFGE</sequence>
<dbReference type="OrthoDB" id="188081at2"/>
<dbReference type="AlphaFoldDB" id="A0A366H6I0"/>
<evidence type="ECO:0000313" key="1">
    <source>
        <dbReference type="EMBL" id="RBP37007.1"/>
    </source>
</evidence>
<organism evidence="1 2">
    <name type="scientific">Roseimicrobium gellanilyticum</name>
    <dbReference type="NCBI Taxonomy" id="748857"/>
    <lineage>
        <taxon>Bacteria</taxon>
        <taxon>Pseudomonadati</taxon>
        <taxon>Verrucomicrobiota</taxon>
        <taxon>Verrucomicrobiia</taxon>
        <taxon>Verrucomicrobiales</taxon>
        <taxon>Verrucomicrobiaceae</taxon>
        <taxon>Roseimicrobium</taxon>
    </lineage>
</organism>
<name>A0A366H6I0_9BACT</name>
<reference evidence="1 2" key="1">
    <citation type="submission" date="2018-06" db="EMBL/GenBank/DDBJ databases">
        <title>Genomic Encyclopedia of Type Strains, Phase IV (KMG-IV): sequencing the most valuable type-strain genomes for metagenomic binning, comparative biology and taxonomic classification.</title>
        <authorList>
            <person name="Goeker M."/>
        </authorList>
    </citation>
    <scope>NUCLEOTIDE SEQUENCE [LARGE SCALE GENOMIC DNA]</scope>
    <source>
        <strain evidence="1 2">DSM 25532</strain>
    </source>
</reference>
<dbReference type="EMBL" id="QNRR01000015">
    <property type="protein sequence ID" value="RBP37007.1"/>
    <property type="molecule type" value="Genomic_DNA"/>
</dbReference>
<gene>
    <name evidence="1" type="ORF">DES53_115148</name>
</gene>